<dbReference type="OrthoDB" id="10257284at2759"/>
<evidence type="ECO:0000313" key="2">
    <source>
        <dbReference type="Proteomes" id="UP001154078"/>
    </source>
</evidence>
<name>A0A9P0FF37_BRAAE</name>
<gene>
    <name evidence="1" type="ORF">MELIAE_LOCUS5482</name>
</gene>
<keyword evidence="2" id="KW-1185">Reference proteome</keyword>
<dbReference type="InterPro" id="IPR029033">
    <property type="entry name" value="His_PPase_superfam"/>
</dbReference>
<proteinExistence type="predicted"/>
<dbReference type="Proteomes" id="UP001154078">
    <property type="component" value="Chromosome 3"/>
</dbReference>
<dbReference type="AlphaFoldDB" id="A0A9P0FF37"/>
<dbReference type="Pfam" id="PF00328">
    <property type="entry name" value="His_Phos_2"/>
    <property type="match status" value="1"/>
</dbReference>
<organism evidence="1 2">
    <name type="scientific">Brassicogethes aeneus</name>
    <name type="common">Rape pollen beetle</name>
    <name type="synonym">Meligethes aeneus</name>
    <dbReference type="NCBI Taxonomy" id="1431903"/>
    <lineage>
        <taxon>Eukaryota</taxon>
        <taxon>Metazoa</taxon>
        <taxon>Ecdysozoa</taxon>
        <taxon>Arthropoda</taxon>
        <taxon>Hexapoda</taxon>
        <taxon>Insecta</taxon>
        <taxon>Pterygota</taxon>
        <taxon>Neoptera</taxon>
        <taxon>Endopterygota</taxon>
        <taxon>Coleoptera</taxon>
        <taxon>Polyphaga</taxon>
        <taxon>Cucujiformia</taxon>
        <taxon>Nitidulidae</taxon>
        <taxon>Meligethinae</taxon>
        <taxon>Brassicogethes</taxon>
    </lineage>
</organism>
<evidence type="ECO:0000313" key="1">
    <source>
        <dbReference type="EMBL" id="CAH0553507.1"/>
    </source>
</evidence>
<dbReference type="GO" id="GO:0016791">
    <property type="term" value="F:phosphatase activity"/>
    <property type="evidence" value="ECO:0007669"/>
    <property type="project" value="UniProtKB-ARBA"/>
</dbReference>
<sequence length="149" mass="17865">MAEYKNTTYYQGILNKYKDEMEYISEHAGTTFVDMYQVYKLYNVLKQQVSYLMRKIILDTKKKICGSLVPSNRQLFIYSAHQLNVACFLHTLGLYDPPHTPNFGAHVTIEIHRIHNTEYVRVRYFLIKNERKFKFDIFFIKLIFILCFI</sequence>
<protein>
    <submittedName>
        <fullName evidence="1">Uncharacterized protein</fullName>
    </submittedName>
</protein>
<reference evidence="1" key="1">
    <citation type="submission" date="2021-12" db="EMBL/GenBank/DDBJ databases">
        <authorList>
            <person name="King R."/>
        </authorList>
    </citation>
    <scope>NUCLEOTIDE SEQUENCE</scope>
</reference>
<accession>A0A9P0FF37</accession>
<dbReference type="SUPFAM" id="SSF53254">
    <property type="entry name" value="Phosphoglycerate mutase-like"/>
    <property type="match status" value="1"/>
</dbReference>
<dbReference type="InterPro" id="IPR000560">
    <property type="entry name" value="His_Pase_clade-2"/>
</dbReference>
<dbReference type="EMBL" id="OV121134">
    <property type="protein sequence ID" value="CAH0553507.1"/>
    <property type="molecule type" value="Genomic_DNA"/>
</dbReference>
<dbReference type="Gene3D" id="3.40.50.1240">
    <property type="entry name" value="Phosphoglycerate mutase-like"/>
    <property type="match status" value="1"/>
</dbReference>